<dbReference type="EMBL" id="JAAOAK010000052">
    <property type="protein sequence ID" value="KAF5693069.1"/>
    <property type="molecule type" value="Genomic_DNA"/>
</dbReference>
<organism evidence="2 3">
    <name type="scientific">Fusarium denticulatum</name>
    <dbReference type="NCBI Taxonomy" id="48507"/>
    <lineage>
        <taxon>Eukaryota</taxon>
        <taxon>Fungi</taxon>
        <taxon>Dikarya</taxon>
        <taxon>Ascomycota</taxon>
        <taxon>Pezizomycotina</taxon>
        <taxon>Sordariomycetes</taxon>
        <taxon>Hypocreomycetidae</taxon>
        <taxon>Hypocreales</taxon>
        <taxon>Nectriaceae</taxon>
        <taxon>Fusarium</taxon>
        <taxon>Fusarium fujikuroi species complex</taxon>
    </lineage>
</organism>
<evidence type="ECO:0000313" key="2">
    <source>
        <dbReference type="EMBL" id="KAF5693069.1"/>
    </source>
</evidence>
<feature type="region of interest" description="Disordered" evidence="1">
    <location>
        <begin position="156"/>
        <end position="209"/>
    </location>
</feature>
<name>A0A8H5XG52_9HYPO</name>
<accession>A0A8H5XG52</accession>
<gene>
    <name evidence="2" type="ORF">FDENT_2329</name>
</gene>
<keyword evidence="3" id="KW-1185">Reference proteome</keyword>
<protein>
    <submittedName>
        <fullName evidence="2">Uncharacterized protein</fullName>
    </submittedName>
</protein>
<sequence>MENNDSSPAASDEYNLNRNHFSREISTGNSQWRSSQVDSVLSSFEDAKKVMSAQAIHEIHNYLKTGRWIHDALTASRHPAYKSMKGHSGGHRGAPLLYYPYFFILRAIFPPSDSLASLCEDVSRYWGLRVNVRDPFYPRLQDSEKEMDLIMGKVSHPQTQVERPSQSRYSPALFTPTHGDNSEMEDQKDSVQVATDTAPIPLPVHTSASDTLRNYDEELASVRASIESDVEQRFAKLRAQIQQDTAEP</sequence>
<proteinExistence type="predicted"/>
<reference evidence="2 3" key="1">
    <citation type="submission" date="2020-05" db="EMBL/GenBank/DDBJ databases">
        <title>Identification and distribution of gene clusters putatively required for synthesis of sphingolipid metabolism inhibitors in phylogenetically diverse species of the filamentous fungus Fusarium.</title>
        <authorList>
            <person name="Kim H.-S."/>
            <person name="Busman M."/>
            <person name="Brown D.W."/>
            <person name="Divon H."/>
            <person name="Uhlig S."/>
            <person name="Proctor R.H."/>
        </authorList>
    </citation>
    <scope>NUCLEOTIDE SEQUENCE [LARGE SCALE GENOMIC DNA]</scope>
    <source>
        <strain evidence="2 3">NRRL 25311</strain>
    </source>
</reference>
<evidence type="ECO:0000313" key="3">
    <source>
        <dbReference type="Proteomes" id="UP000562682"/>
    </source>
</evidence>
<dbReference type="Proteomes" id="UP000562682">
    <property type="component" value="Unassembled WGS sequence"/>
</dbReference>
<feature type="compositionally biased region" description="Polar residues" evidence="1">
    <location>
        <begin position="156"/>
        <end position="169"/>
    </location>
</feature>
<evidence type="ECO:0000256" key="1">
    <source>
        <dbReference type="SAM" id="MobiDB-lite"/>
    </source>
</evidence>
<dbReference type="AlphaFoldDB" id="A0A8H5XG52"/>
<comment type="caution">
    <text evidence="2">The sequence shown here is derived from an EMBL/GenBank/DDBJ whole genome shotgun (WGS) entry which is preliminary data.</text>
</comment>